<dbReference type="InterPro" id="IPR018062">
    <property type="entry name" value="HTH_AraC-typ_CS"/>
</dbReference>
<dbReference type="AlphaFoldDB" id="A0A9D1UAX5"/>
<feature type="domain" description="HTH araC/xylS-type" evidence="7">
    <location>
        <begin position="436"/>
        <end position="534"/>
    </location>
</feature>
<dbReference type="PRINTS" id="PR00032">
    <property type="entry name" value="HTHARAC"/>
</dbReference>
<dbReference type="PANTHER" id="PTHR43280:SF10">
    <property type="entry name" value="REGULATORY PROTEIN POCR"/>
    <property type="match status" value="1"/>
</dbReference>
<evidence type="ECO:0000259" key="8">
    <source>
        <dbReference type="PROSITE" id="PS50110"/>
    </source>
</evidence>
<dbReference type="SUPFAM" id="SSF46689">
    <property type="entry name" value="Homeodomain-like"/>
    <property type="match status" value="2"/>
</dbReference>
<evidence type="ECO:0000256" key="2">
    <source>
        <dbReference type="ARBA" id="ARBA00023015"/>
    </source>
</evidence>
<dbReference type="GO" id="GO:0003700">
    <property type="term" value="F:DNA-binding transcription factor activity"/>
    <property type="evidence" value="ECO:0007669"/>
    <property type="project" value="InterPro"/>
</dbReference>
<proteinExistence type="predicted"/>
<name>A0A9D1UAX5_9FIRM</name>
<evidence type="ECO:0000313" key="9">
    <source>
        <dbReference type="EMBL" id="HIW81102.1"/>
    </source>
</evidence>
<dbReference type="Pfam" id="PF12833">
    <property type="entry name" value="HTH_18"/>
    <property type="match status" value="1"/>
</dbReference>
<evidence type="ECO:0000313" key="10">
    <source>
        <dbReference type="Proteomes" id="UP000824265"/>
    </source>
</evidence>
<dbReference type="SMART" id="SM00342">
    <property type="entry name" value="HTH_ARAC"/>
    <property type="match status" value="1"/>
</dbReference>
<feature type="modified residue" description="4-aspartylphosphate" evidence="6">
    <location>
        <position position="55"/>
    </location>
</feature>
<dbReference type="Proteomes" id="UP000824265">
    <property type="component" value="Unassembled WGS sequence"/>
</dbReference>
<reference evidence="9" key="2">
    <citation type="submission" date="2021-04" db="EMBL/GenBank/DDBJ databases">
        <authorList>
            <person name="Gilroy R."/>
        </authorList>
    </citation>
    <scope>NUCLEOTIDE SEQUENCE</scope>
    <source>
        <strain evidence="9">CHK195-6426</strain>
    </source>
</reference>
<evidence type="ECO:0000256" key="5">
    <source>
        <dbReference type="ARBA" id="ARBA00024867"/>
    </source>
</evidence>
<keyword evidence="3" id="KW-0238">DNA-binding</keyword>
<dbReference type="GO" id="GO:0043565">
    <property type="term" value="F:sequence-specific DNA binding"/>
    <property type="evidence" value="ECO:0007669"/>
    <property type="project" value="InterPro"/>
</dbReference>
<evidence type="ECO:0000256" key="6">
    <source>
        <dbReference type="PROSITE-ProRule" id="PRU00169"/>
    </source>
</evidence>
<dbReference type="Pfam" id="PF00072">
    <property type="entry name" value="Response_reg"/>
    <property type="match status" value="1"/>
</dbReference>
<dbReference type="SUPFAM" id="SSF52172">
    <property type="entry name" value="CheY-like"/>
    <property type="match status" value="1"/>
</dbReference>
<keyword evidence="2" id="KW-0805">Transcription regulation</keyword>
<dbReference type="InterPro" id="IPR009057">
    <property type="entry name" value="Homeodomain-like_sf"/>
</dbReference>
<evidence type="ECO:0000256" key="3">
    <source>
        <dbReference type="ARBA" id="ARBA00023125"/>
    </source>
</evidence>
<dbReference type="PROSITE" id="PS01124">
    <property type="entry name" value="HTH_ARAC_FAMILY_2"/>
    <property type="match status" value="1"/>
</dbReference>
<gene>
    <name evidence="9" type="ORF">H9742_06150</name>
</gene>
<evidence type="ECO:0000256" key="1">
    <source>
        <dbReference type="ARBA" id="ARBA00018672"/>
    </source>
</evidence>
<dbReference type="PROSITE" id="PS50110">
    <property type="entry name" value="RESPONSE_REGULATORY"/>
    <property type="match status" value="1"/>
</dbReference>
<organism evidence="9 10">
    <name type="scientific">Candidatus Acetatifactor stercoripullorum</name>
    <dbReference type="NCBI Taxonomy" id="2838414"/>
    <lineage>
        <taxon>Bacteria</taxon>
        <taxon>Bacillati</taxon>
        <taxon>Bacillota</taxon>
        <taxon>Clostridia</taxon>
        <taxon>Lachnospirales</taxon>
        <taxon>Lachnospiraceae</taxon>
        <taxon>Acetatifactor</taxon>
    </lineage>
</organism>
<dbReference type="SMART" id="SM00448">
    <property type="entry name" value="REC"/>
    <property type="match status" value="1"/>
</dbReference>
<keyword evidence="4" id="KW-0804">Transcription</keyword>
<dbReference type="EMBL" id="DXGH01000034">
    <property type="protein sequence ID" value="HIW81102.1"/>
    <property type="molecule type" value="Genomic_DNA"/>
</dbReference>
<dbReference type="InterPro" id="IPR020449">
    <property type="entry name" value="Tscrpt_reg_AraC-type_HTH"/>
</dbReference>
<feature type="domain" description="Response regulatory" evidence="8">
    <location>
        <begin position="3"/>
        <end position="122"/>
    </location>
</feature>
<dbReference type="Gene3D" id="3.40.50.2300">
    <property type="match status" value="1"/>
</dbReference>
<evidence type="ECO:0000256" key="4">
    <source>
        <dbReference type="ARBA" id="ARBA00023163"/>
    </source>
</evidence>
<reference evidence="9" key="1">
    <citation type="journal article" date="2021" name="PeerJ">
        <title>Extensive microbial diversity within the chicken gut microbiome revealed by metagenomics and culture.</title>
        <authorList>
            <person name="Gilroy R."/>
            <person name="Ravi A."/>
            <person name="Getino M."/>
            <person name="Pursley I."/>
            <person name="Horton D.L."/>
            <person name="Alikhan N.F."/>
            <person name="Baker D."/>
            <person name="Gharbi K."/>
            <person name="Hall N."/>
            <person name="Watson M."/>
            <person name="Adriaenssens E.M."/>
            <person name="Foster-Nyarko E."/>
            <person name="Jarju S."/>
            <person name="Secka A."/>
            <person name="Antonio M."/>
            <person name="Oren A."/>
            <person name="Chaudhuri R.R."/>
            <person name="La Ragione R."/>
            <person name="Hildebrand F."/>
            <person name="Pallen M.J."/>
        </authorList>
    </citation>
    <scope>NUCLEOTIDE SEQUENCE</scope>
    <source>
        <strain evidence="9">CHK195-6426</strain>
    </source>
</reference>
<dbReference type="GO" id="GO:0000160">
    <property type="term" value="P:phosphorelay signal transduction system"/>
    <property type="evidence" value="ECO:0007669"/>
    <property type="project" value="InterPro"/>
</dbReference>
<keyword evidence="6" id="KW-0597">Phosphoprotein</keyword>
<dbReference type="Gene3D" id="1.10.10.60">
    <property type="entry name" value="Homeodomain-like"/>
    <property type="match status" value="2"/>
</dbReference>
<sequence length="537" mass="62070">MYKLLIVDDEPLVQVGIKSMLDWSKYNIEICATALNGQAALQIIEEKRPDIVMTDIKMPVMSGLDLIRICRERYGNEKPCFIILTSYEDFHMAKEALTYQVTDYLVKLELTADTLSEAIERVLAAIRRIEERDGAASTAVYPFYDKFFIRLLNNLFESEEQFTLQSRDLNLDFGYGGYVCCYGEMTSPQAEQLPREKQISLFVSSMQMIRELAAKYMPCYALSLDIRHFALIFCYSTISESCRESKDYGREIRGILSGISTTLEKYYNVSFHCGIGSLTDSPQGISDSYQYSRQACLMTDASRPFSFFEDCLKEDSYHSSFNISLFKQELTRAFEEYDPEILQKTIDDICGLFALHPSYYVQALDAACNILYLSISLLQNGESILSEFFKDNPEGYRSIYKQTSVEQVINWLQSFSRQMCQLFEDRRRDYKNHIVANVKKYINEHVKERLSLNEVAAVFGISPNYLSQLFGKYNETGFSEYVNSCKIRESKKLLQEGHLKVYEIAEMLGFESAFYFSKVFKKLEGMSPTEYLNAQYR</sequence>
<comment type="caution">
    <text evidence="9">The sequence shown here is derived from an EMBL/GenBank/DDBJ whole genome shotgun (WGS) entry which is preliminary data.</text>
</comment>
<dbReference type="PANTHER" id="PTHR43280">
    <property type="entry name" value="ARAC-FAMILY TRANSCRIPTIONAL REGULATOR"/>
    <property type="match status" value="1"/>
</dbReference>
<dbReference type="InterPro" id="IPR018060">
    <property type="entry name" value="HTH_AraC"/>
</dbReference>
<dbReference type="InterPro" id="IPR011006">
    <property type="entry name" value="CheY-like_superfamily"/>
</dbReference>
<comment type="function">
    <text evidence="5">May play the central regulatory role in sporulation. It may be an element of the effector pathway responsible for the activation of sporulation genes in response to nutritional stress. Spo0A may act in concert with spo0H (a sigma factor) to control the expression of some genes that are critical to the sporulation process.</text>
</comment>
<protein>
    <recommendedName>
        <fullName evidence="1">Stage 0 sporulation protein A homolog</fullName>
    </recommendedName>
</protein>
<dbReference type="InterPro" id="IPR001789">
    <property type="entry name" value="Sig_transdc_resp-reg_receiver"/>
</dbReference>
<dbReference type="CDD" id="cd17536">
    <property type="entry name" value="REC_YesN-like"/>
    <property type="match status" value="1"/>
</dbReference>
<evidence type="ECO:0000259" key="7">
    <source>
        <dbReference type="PROSITE" id="PS01124"/>
    </source>
</evidence>
<accession>A0A9D1UAX5</accession>
<dbReference type="PROSITE" id="PS00041">
    <property type="entry name" value="HTH_ARAC_FAMILY_1"/>
    <property type="match status" value="1"/>
</dbReference>